<dbReference type="EMBL" id="JACHOT010000001">
    <property type="protein sequence ID" value="MBB4649606.1"/>
    <property type="molecule type" value="Genomic_DNA"/>
</dbReference>
<evidence type="ECO:0000313" key="2">
    <source>
        <dbReference type="EMBL" id="MBB4649606.1"/>
    </source>
</evidence>
<accession>A0ABR6L0Q0</accession>
<dbReference type="RefSeq" id="WP_183261506.1">
    <property type="nucleotide sequence ID" value="NZ_BAAAVZ010000003.1"/>
</dbReference>
<dbReference type="Pfam" id="PF18480">
    <property type="entry name" value="DUF5615"/>
    <property type="match status" value="1"/>
</dbReference>
<evidence type="ECO:0000259" key="1">
    <source>
        <dbReference type="Pfam" id="PF18480"/>
    </source>
</evidence>
<keyword evidence="3" id="KW-1185">Reference proteome</keyword>
<organism evidence="2 3">
    <name type="scientific">Aminobacter niigataensis</name>
    <dbReference type="NCBI Taxonomy" id="83265"/>
    <lineage>
        <taxon>Bacteria</taxon>
        <taxon>Pseudomonadati</taxon>
        <taxon>Pseudomonadota</taxon>
        <taxon>Alphaproteobacteria</taxon>
        <taxon>Hyphomicrobiales</taxon>
        <taxon>Phyllobacteriaceae</taxon>
        <taxon>Aminobacter</taxon>
    </lineage>
</organism>
<sequence length="127" mass="13721">MKFLLDEGVPVSVGSVLENAGHEVILFDNSGLAKGTPDPVVCAAAQSHDAVLVAADHDMKRLAKGHGITKARFKSMGLVRFECRKPDCSTRINAALSLIEHEWGMVTSGHCTRLFVVIGEATIRTHR</sequence>
<feature type="domain" description="DUF5615" evidence="1">
    <location>
        <begin position="1"/>
        <end position="99"/>
    </location>
</feature>
<comment type="caution">
    <text evidence="2">The sequence shown here is derived from an EMBL/GenBank/DDBJ whole genome shotgun (WGS) entry which is preliminary data.</text>
</comment>
<gene>
    <name evidence="2" type="ORF">GGQ99_001328</name>
</gene>
<evidence type="ECO:0000313" key="3">
    <source>
        <dbReference type="Proteomes" id="UP000539538"/>
    </source>
</evidence>
<dbReference type="Proteomes" id="UP000539538">
    <property type="component" value="Unassembled WGS sequence"/>
</dbReference>
<name>A0ABR6L0Q0_9HYPH</name>
<reference evidence="2 3" key="1">
    <citation type="submission" date="2020-08" db="EMBL/GenBank/DDBJ databases">
        <title>Genomic Encyclopedia of Type Strains, Phase IV (KMG-IV): sequencing the most valuable type-strain genomes for metagenomic binning, comparative biology and taxonomic classification.</title>
        <authorList>
            <person name="Goeker M."/>
        </authorList>
    </citation>
    <scope>NUCLEOTIDE SEQUENCE [LARGE SCALE GENOMIC DNA]</scope>
    <source>
        <strain evidence="2 3">DSM 7050</strain>
    </source>
</reference>
<dbReference type="InterPro" id="IPR041049">
    <property type="entry name" value="DUF5615"/>
</dbReference>
<protein>
    <submittedName>
        <fullName evidence="2">Nuclease of putative toxin-antitoxin system</fullName>
    </submittedName>
</protein>
<proteinExistence type="predicted"/>